<organism evidence="2 3">
    <name type="scientific">Actinoplanes sichuanensis</name>
    <dbReference type="NCBI Taxonomy" id="512349"/>
    <lineage>
        <taxon>Bacteria</taxon>
        <taxon>Bacillati</taxon>
        <taxon>Actinomycetota</taxon>
        <taxon>Actinomycetes</taxon>
        <taxon>Micromonosporales</taxon>
        <taxon>Micromonosporaceae</taxon>
        <taxon>Actinoplanes</taxon>
    </lineage>
</organism>
<accession>A0ABW4A6E0</accession>
<keyword evidence="1" id="KW-0812">Transmembrane</keyword>
<gene>
    <name evidence="2" type="ORF">ACFQ5G_10125</name>
</gene>
<evidence type="ECO:0000313" key="2">
    <source>
        <dbReference type="EMBL" id="MFD1365697.1"/>
    </source>
</evidence>
<evidence type="ECO:0000313" key="3">
    <source>
        <dbReference type="Proteomes" id="UP001597183"/>
    </source>
</evidence>
<reference evidence="3" key="1">
    <citation type="journal article" date="2019" name="Int. J. Syst. Evol. Microbiol.">
        <title>The Global Catalogue of Microorganisms (GCM) 10K type strain sequencing project: providing services to taxonomists for standard genome sequencing and annotation.</title>
        <authorList>
            <consortium name="The Broad Institute Genomics Platform"/>
            <consortium name="The Broad Institute Genome Sequencing Center for Infectious Disease"/>
            <person name="Wu L."/>
            <person name="Ma J."/>
        </authorList>
    </citation>
    <scope>NUCLEOTIDE SEQUENCE [LARGE SCALE GENOMIC DNA]</scope>
    <source>
        <strain evidence="3">CCM 7526</strain>
    </source>
</reference>
<keyword evidence="1" id="KW-0472">Membrane</keyword>
<protein>
    <submittedName>
        <fullName evidence="2">Uncharacterized protein</fullName>
    </submittedName>
</protein>
<keyword evidence="1" id="KW-1133">Transmembrane helix</keyword>
<dbReference type="Proteomes" id="UP001597183">
    <property type="component" value="Unassembled WGS sequence"/>
</dbReference>
<evidence type="ECO:0000256" key="1">
    <source>
        <dbReference type="SAM" id="Phobius"/>
    </source>
</evidence>
<feature type="transmembrane region" description="Helical" evidence="1">
    <location>
        <begin position="52"/>
        <end position="75"/>
    </location>
</feature>
<proteinExistence type="predicted"/>
<feature type="transmembrane region" description="Helical" evidence="1">
    <location>
        <begin position="25"/>
        <end position="46"/>
    </location>
</feature>
<comment type="caution">
    <text evidence="2">The sequence shown here is derived from an EMBL/GenBank/DDBJ whole genome shotgun (WGS) entry which is preliminary data.</text>
</comment>
<sequence>MTDSPVRPKPSPAFFEPDRAGRRRLWTGLTLAAGATAGLLDASILAPVHHHPAVVGVTLISSAALIADVTAEGIVRLGLWIRRRVIIVDFGDNRSDQD</sequence>
<name>A0ABW4A6E0_9ACTN</name>
<keyword evidence="3" id="KW-1185">Reference proteome</keyword>
<dbReference type="EMBL" id="JBHTMK010000012">
    <property type="protein sequence ID" value="MFD1365697.1"/>
    <property type="molecule type" value="Genomic_DNA"/>
</dbReference>
<dbReference type="RefSeq" id="WP_317792771.1">
    <property type="nucleotide sequence ID" value="NZ_AP028461.1"/>
</dbReference>